<evidence type="ECO:0000313" key="7">
    <source>
        <dbReference type="EMBL" id="CAB1368017.1"/>
    </source>
</evidence>
<feature type="domain" description="Major facilitator superfamily (MFS) profile" evidence="6">
    <location>
        <begin position="15"/>
        <end position="409"/>
    </location>
</feature>
<protein>
    <submittedName>
        <fullName evidence="7">MFS transporter</fullName>
    </submittedName>
</protein>
<reference evidence="7 8" key="1">
    <citation type="submission" date="2020-03" db="EMBL/GenBank/DDBJ databases">
        <authorList>
            <consortium name="Genoscope - CEA"/>
            <person name="William W."/>
        </authorList>
    </citation>
    <scope>NUCLEOTIDE SEQUENCE [LARGE SCALE GENOMIC DNA]</scope>
    <source>
        <strain evidence="8">DSM 16959</strain>
    </source>
</reference>
<sequence>MSSASSIPSRWQSVGLVLAVAAYVLSFFHRAAPAAIAADLQGAFQISAAQLGNLAATYFYVYTVMQLPTGVLVDTLGCRRVLVWGGVTAGLGSLLLGLAPSFEWALAGRTLVGLGVSVAFIAMLKLIATDYDESRFASMVGLGILLANLGSVAAGAPLAWLAQAIGWRTVFLAVGGLSLALALLSRFGIREVPRVRGDRTVWLGGLWRVMSNRATWPGFFANLGLAGAFFAFAGLWAVPYLTQVHGMGRGLASTHVSVYFIGYACGAALWGQVSDRLGRRRPVMIGVSGAHALLWWVWLMGSLPLWGSLLLCCALGLCSAGFTLSWACAKEVNPVALSGMATGLVNVGCFLGASILQPLFGWVMDLGWQGAILNGARLYSAADYANGIRLLALAALMGWCATFFIRETRCRNISGELK</sequence>
<dbReference type="RefSeq" id="WP_145771614.1">
    <property type="nucleotide sequence ID" value="NZ_LR778301.1"/>
</dbReference>
<dbReference type="InterPro" id="IPR020846">
    <property type="entry name" value="MFS_dom"/>
</dbReference>
<dbReference type="InterPro" id="IPR011701">
    <property type="entry name" value="MFS"/>
</dbReference>
<evidence type="ECO:0000256" key="2">
    <source>
        <dbReference type="ARBA" id="ARBA00022475"/>
    </source>
</evidence>
<dbReference type="SUPFAM" id="SSF103473">
    <property type="entry name" value="MFS general substrate transporter"/>
    <property type="match status" value="1"/>
</dbReference>
<evidence type="ECO:0000256" key="3">
    <source>
        <dbReference type="ARBA" id="ARBA00022692"/>
    </source>
</evidence>
<proteinExistence type="predicted"/>
<evidence type="ECO:0000256" key="5">
    <source>
        <dbReference type="ARBA" id="ARBA00023136"/>
    </source>
</evidence>
<dbReference type="AlphaFoldDB" id="A0A6S6XVD4"/>
<dbReference type="GO" id="GO:0005886">
    <property type="term" value="C:plasma membrane"/>
    <property type="evidence" value="ECO:0007669"/>
    <property type="project" value="UniProtKB-SubCell"/>
</dbReference>
<dbReference type="Pfam" id="PF07690">
    <property type="entry name" value="MFS_1"/>
    <property type="match status" value="1"/>
</dbReference>
<keyword evidence="5" id="KW-0472">Membrane</keyword>
<dbReference type="PANTHER" id="PTHR43124:SF3">
    <property type="entry name" value="CHLORAMPHENICOL EFFLUX PUMP RV0191"/>
    <property type="match status" value="1"/>
</dbReference>
<keyword evidence="3" id="KW-0812">Transmembrane</keyword>
<gene>
    <name evidence="7" type="ORF">DENOEST_0852</name>
</gene>
<organism evidence="7 8">
    <name type="scientific">Denitratisoma oestradiolicum</name>
    <dbReference type="NCBI Taxonomy" id="311182"/>
    <lineage>
        <taxon>Bacteria</taxon>
        <taxon>Pseudomonadati</taxon>
        <taxon>Pseudomonadota</taxon>
        <taxon>Betaproteobacteria</taxon>
        <taxon>Nitrosomonadales</taxon>
        <taxon>Sterolibacteriaceae</taxon>
        <taxon>Denitratisoma</taxon>
    </lineage>
</organism>
<dbReference type="GO" id="GO:0022857">
    <property type="term" value="F:transmembrane transporter activity"/>
    <property type="evidence" value="ECO:0007669"/>
    <property type="project" value="InterPro"/>
</dbReference>
<dbReference type="EMBL" id="LR778301">
    <property type="protein sequence ID" value="CAB1368017.1"/>
    <property type="molecule type" value="Genomic_DNA"/>
</dbReference>
<dbReference type="KEGG" id="doe:DENOEST_0852"/>
<evidence type="ECO:0000256" key="1">
    <source>
        <dbReference type="ARBA" id="ARBA00004651"/>
    </source>
</evidence>
<keyword evidence="2" id="KW-1003">Cell membrane</keyword>
<dbReference type="Proteomes" id="UP000515733">
    <property type="component" value="Chromosome"/>
</dbReference>
<dbReference type="PANTHER" id="PTHR43124">
    <property type="entry name" value="PURINE EFFLUX PUMP PBUE"/>
    <property type="match status" value="1"/>
</dbReference>
<comment type="subcellular location">
    <subcellularLocation>
        <location evidence="1">Cell membrane</location>
        <topology evidence="1">Multi-pass membrane protein</topology>
    </subcellularLocation>
</comment>
<dbReference type="OrthoDB" id="5291895at2"/>
<accession>A0A6S6XVD4</accession>
<evidence type="ECO:0000313" key="8">
    <source>
        <dbReference type="Proteomes" id="UP000515733"/>
    </source>
</evidence>
<evidence type="ECO:0000259" key="6">
    <source>
        <dbReference type="PROSITE" id="PS50850"/>
    </source>
</evidence>
<dbReference type="InterPro" id="IPR036259">
    <property type="entry name" value="MFS_trans_sf"/>
</dbReference>
<name>A0A6S6XVD4_9PROT</name>
<dbReference type="Gene3D" id="1.20.1250.20">
    <property type="entry name" value="MFS general substrate transporter like domains"/>
    <property type="match status" value="2"/>
</dbReference>
<keyword evidence="8" id="KW-1185">Reference proteome</keyword>
<dbReference type="PROSITE" id="PS50850">
    <property type="entry name" value="MFS"/>
    <property type="match status" value="1"/>
</dbReference>
<evidence type="ECO:0000256" key="4">
    <source>
        <dbReference type="ARBA" id="ARBA00022989"/>
    </source>
</evidence>
<keyword evidence="4" id="KW-1133">Transmembrane helix</keyword>
<dbReference type="InterPro" id="IPR050189">
    <property type="entry name" value="MFS_Efflux_Transporters"/>
</dbReference>